<evidence type="ECO:0000256" key="2">
    <source>
        <dbReference type="ARBA" id="ARBA00023082"/>
    </source>
</evidence>
<keyword evidence="1" id="KW-0805">Transcription regulation</keyword>
<dbReference type="GO" id="GO:0006352">
    <property type="term" value="P:DNA-templated transcription initiation"/>
    <property type="evidence" value="ECO:0007669"/>
    <property type="project" value="InterPro"/>
</dbReference>
<keyword evidence="2" id="KW-0731">Sigma factor</keyword>
<dbReference type="InterPro" id="IPR013325">
    <property type="entry name" value="RNA_pol_sigma_r2"/>
</dbReference>
<evidence type="ECO:0000313" key="5">
    <source>
        <dbReference type="EMBL" id="BAU28979.1"/>
    </source>
</evidence>
<dbReference type="SUPFAM" id="SSF88946">
    <property type="entry name" value="Sigma2 domain of RNA polymerase sigma factors"/>
    <property type="match status" value="1"/>
</dbReference>
<dbReference type="Gene3D" id="1.10.1740.10">
    <property type="match status" value="1"/>
</dbReference>
<dbReference type="InterPro" id="IPR009057">
    <property type="entry name" value="Homeodomain-like_sf"/>
</dbReference>
<gene>
    <name evidence="5" type="primary">sigF_3</name>
    <name evidence="5" type="ORF">CB4_03157</name>
</gene>
<dbReference type="AlphaFoldDB" id="A0A0U5C955"/>
<protein>
    <submittedName>
        <fullName evidence="5">RNA polymerase sigma factor SigF</fullName>
    </submittedName>
</protein>
<name>A0A0U5C955_9BACL</name>
<keyword evidence="6" id="KW-1185">Reference proteome</keyword>
<dbReference type="Pfam" id="PF04542">
    <property type="entry name" value="Sigma70_r2"/>
    <property type="match status" value="1"/>
</dbReference>
<reference evidence="5 6" key="1">
    <citation type="submission" date="2015-12" db="EMBL/GenBank/DDBJ databases">
        <title>Genome sequence of Aneurinibacillus soli.</title>
        <authorList>
            <person name="Lee J.S."/>
            <person name="Lee K.C."/>
            <person name="Kim K.K."/>
            <person name="Lee B.W."/>
        </authorList>
    </citation>
    <scope>NUCLEOTIDE SEQUENCE [LARGE SCALE GENOMIC DNA]</scope>
    <source>
        <strain evidence="5 6">CB4</strain>
    </source>
</reference>
<dbReference type="EMBL" id="AP017312">
    <property type="protein sequence ID" value="BAU28979.1"/>
    <property type="molecule type" value="Genomic_DNA"/>
</dbReference>
<accession>A0A0U5C955</accession>
<evidence type="ECO:0000313" key="6">
    <source>
        <dbReference type="Proteomes" id="UP000217696"/>
    </source>
</evidence>
<dbReference type="GO" id="GO:0003677">
    <property type="term" value="F:DNA binding"/>
    <property type="evidence" value="ECO:0007669"/>
    <property type="project" value="UniProtKB-KW"/>
</dbReference>
<dbReference type="GO" id="GO:0016987">
    <property type="term" value="F:sigma factor activity"/>
    <property type="evidence" value="ECO:0007669"/>
    <property type="project" value="UniProtKB-KW"/>
</dbReference>
<proteinExistence type="predicted"/>
<dbReference type="InterPro" id="IPR007627">
    <property type="entry name" value="RNA_pol_sigma70_r2"/>
</dbReference>
<keyword evidence="3" id="KW-0238">DNA-binding</keyword>
<evidence type="ECO:0000256" key="3">
    <source>
        <dbReference type="ARBA" id="ARBA00023125"/>
    </source>
</evidence>
<sequence length="445" mass="51167">MLKMSATEQLVARMDNPHLAQFGTRDQFIEKSLPLAEKIGRKYLAAAKTKGMDLDDIVSFAYEGLIKAYDRFDSNKTETQNFEAYAYRCISGAIKTGMTQTNVDFRYRWETKQAVIRIYKQDLQDCSVDEVVEKIGLKQTYVEEALSIIKSGKVLSMDAPVKQGQVEDGYILSDTVGREGDYSTVAVEEFMDLLDETEKSIANSLMYGLKERVIAKRMGMKHKEVQERITTIQRKFERYTRGEKGRETDVAQERAHVSVVPPLRKDQHTLTLNDLTVDDYQNLVENGYKDHDIARKYGTPFSKLYAWKREQGVVLPLSEEQYGRYRQQGMTNKEIAAKHGISVATLYDMRQKWGNGYIQQDSCIQPQILNGERKVSDEWFNAVREEKQASELEQLRRKLLEMEEELAGLKKQLAEEKERCQGIRSELDVALRKNQVFAAALKEAL</sequence>
<keyword evidence="4" id="KW-0804">Transcription</keyword>
<dbReference type="Proteomes" id="UP000217696">
    <property type="component" value="Chromosome"/>
</dbReference>
<dbReference type="PANTHER" id="PTHR30385">
    <property type="entry name" value="SIGMA FACTOR F FLAGELLAR"/>
    <property type="match status" value="1"/>
</dbReference>
<evidence type="ECO:0000256" key="1">
    <source>
        <dbReference type="ARBA" id="ARBA00023015"/>
    </source>
</evidence>
<dbReference type="SUPFAM" id="SSF46689">
    <property type="entry name" value="Homeodomain-like"/>
    <property type="match status" value="1"/>
</dbReference>
<dbReference type="PANTHER" id="PTHR30385:SF1">
    <property type="entry name" value="RNA POLYMERASE SIGMA-H FACTOR"/>
    <property type="match status" value="1"/>
</dbReference>
<organism evidence="5 6">
    <name type="scientific">Aneurinibacillus soli</name>
    <dbReference type="NCBI Taxonomy" id="1500254"/>
    <lineage>
        <taxon>Bacteria</taxon>
        <taxon>Bacillati</taxon>
        <taxon>Bacillota</taxon>
        <taxon>Bacilli</taxon>
        <taxon>Bacillales</taxon>
        <taxon>Paenibacillaceae</taxon>
        <taxon>Aneurinibacillus group</taxon>
        <taxon>Aneurinibacillus</taxon>
    </lineage>
</organism>
<dbReference type="KEGG" id="asoc:CB4_03157"/>
<dbReference type="NCBIfam" id="TIGR02937">
    <property type="entry name" value="sigma70-ECF"/>
    <property type="match status" value="1"/>
</dbReference>
<dbReference type="InterPro" id="IPR014284">
    <property type="entry name" value="RNA_pol_sigma-70_dom"/>
</dbReference>
<evidence type="ECO:0000256" key="4">
    <source>
        <dbReference type="ARBA" id="ARBA00023163"/>
    </source>
</evidence>